<proteinExistence type="predicted"/>
<dbReference type="EMBL" id="BAABFX010000028">
    <property type="protein sequence ID" value="GAA4397329.1"/>
    <property type="molecule type" value="Genomic_DNA"/>
</dbReference>
<dbReference type="InterPro" id="IPR050330">
    <property type="entry name" value="Bact_OuterMem_StrucFunc"/>
</dbReference>
<name>A0ABP8JWS9_9MICO</name>
<feature type="domain" description="OmpA-like" evidence="3">
    <location>
        <begin position="1"/>
        <end position="106"/>
    </location>
</feature>
<reference evidence="5" key="1">
    <citation type="journal article" date="2019" name="Int. J. Syst. Evol. Microbiol.">
        <title>The Global Catalogue of Microorganisms (GCM) 10K type strain sequencing project: providing services to taxonomists for standard genome sequencing and annotation.</title>
        <authorList>
            <consortium name="The Broad Institute Genomics Platform"/>
            <consortium name="The Broad Institute Genome Sequencing Center for Infectious Disease"/>
            <person name="Wu L."/>
            <person name="Ma J."/>
        </authorList>
    </citation>
    <scope>NUCLEOTIDE SEQUENCE [LARGE SCALE GENOMIC DNA]</scope>
    <source>
        <strain evidence="5">JCM 17738</strain>
    </source>
</reference>
<keyword evidence="1" id="KW-0472">Membrane</keyword>
<evidence type="ECO:0000256" key="2">
    <source>
        <dbReference type="SAM" id="MobiDB-lite"/>
    </source>
</evidence>
<accession>A0ABP8JWS9</accession>
<dbReference type="Pfam" id="PF00691">
    <property type="entry name" value="OmpA"/>
    <property type="match status" value="1"/>
</dbReference>
<keyword evidence="5" id="KW-1185">Reference proteome</keyword>
<dbReference type="CDD" id="cd07185">
    <property type="entry name" value="OmpA_C-like"/>
    <property type="match status" value="1"/>
</dbReference>
<dbReference type="PANTHER" id="PTHR30329:SF20">
    <property type="entry name" value="EXPORTED PROTEIN"/>
    <property type="match status" value="1"/>
</dbReference>
<feature type="region of interest" description="Disordered" evidence="2">
    <location>
        <begin position="72"/>
        <end position="106"/>
    </location>
</feature>
<dbReference type="InterPro" id="IPR006665">
    <property type="entry name" value="OmpA-like"/>
</dbReference>
<dbReference type="PANTHER" id="PTHR30329">
    <property type="entry name" value="STATOR ELEMENT OF FLAGELLAR MOTOR COMPLEX"/>
    <property type="match status" value="1"/>
</dbReference>
<evidence type="ECO:0000256" key="1">
    <source>
        <dbReference type="PROSITE-ProRule" id="PRU00473"/>
    </source>
</evidence>
<sequence length="106" mass="11267">MFAFGKATLADGAAEWIAALVKPIPNGATVKVYGHTDGKGTAKANQTLSEQRAKAVAAVIATTQPGLKLDVQGFGMTKPVEPNTKGGEDNPEGREKNRRVEVRYEK</sequence>
<evidence type="ECO:0000313" key="4">
    <source>
        <dbReference type="EMBL" id="GAA4397329.1"/>
    </source>
</evidence>
<dbReference type="Proteomes" id="UP001500390">
    <property type="component" value="Unassembled WGS sequence"/>
</dbReference>
<dbReference type="Gene3D" id="3.30.1330.60">
    <property type="entry name" value="OmpA-like domain"/>
    <property type="match status" value="1"/>
</dbReference>
<evidence type="ECO:0000313" key="5">
    <source>
        <dbReference type="Proteomes" id="UP001500390"/>
    </source>
</evidence>
<dbReference type="SUPFAM" id="SSF103088">
    <property type="entry name" value="OmpA-like"/>
    <property type="match status" value="1"/>
</dbReference>
<protein>
    <recommendedName>
        <fullName evidence="3">OmpA-like domain-containing protein</fullName>
    </recommendedName>
</protein>
<feature type="compositionally biased region" description="Basic and acidic residues" evidence="2">
    <location>
        <begin position="86"/>
        <end position="106"/>
    </location>
</feature>
<dbReference type="InterPro" id="IPR036737">
    <property type="entry name" value="OmpA-like_sf"/>
</dbReference>
<dbReference type="RefSeq" id="WP_159902379.1">
    <property type="nucleotide sequence ID" value="NZ_BAABFX010000028.1"/>
</dbReference>
<gene>
    <name evidence="4" type="ORF">GCM10023153_21110</name>
</gene>
<evidence type="ECO:0000259" key="3">
    <source>
        <dbReference type="PROSITE" id="PS51123"/>
    </source>
</evidence>
<organism evidence="4 5">
    <name type="scientific">Ornithinibacter aureus</name>
    <dbReference type="NCBI Taxonomy" id="622664"/>
    <lineage>
        <taxon>Bacteria</taxon>
        <taxon>Bacillati</taxon>
        <taxon>Actinomycetota</taxon>
        <taxon>Actinomycetes</taxon>
        <taxon>Micrococcales</taxon>
        <taxon>Intrasporangiaceae</taxon>
        <taxon>Ornithinibacter</taxon>
    </lineage>
</organism>
<dbReference type="PROSITE" id="PS51123">
    <property type="entry name" value="OMPA_2"/>
    <property type="match status" value="1"/>
</dbReference>
<comment type="caution">
    <text evidence="4">The sequence shown here is derived from an EMBL/GenBank/DDBJ whole genome shotgun (WGS) entry which is preliminary data.</text>
</comment>